<evidence type="ECO:0000256" key="4">
    <source>
        <dbReference type="ARBA" id="ARBA00012551"/>
    </source>
</evidence>
<dbReference type="GO" id="GO:0003678">
    <property type="term" value="F:DNA helicase activity"/>
    <property type="evidence" value="ECO:0007669"/>
    <property type="project" value="UniProtKB-EC"/>
</dbReference>
<dbReference type="InterPro" id="IPR014893">
    <property type="entry name" value="Ku_PK_bind"/>
</dbReference>
<dbReference type="Pfam" id="PF08785">
    <property type="entry name" value="Ku_PK_bind"/>
    <property type="match status" value="1"/>
</dbReference>
<comment type="similarity">
    <text evidence="3">Belongs to the ku80 family.</text>
</comment>
<evidence type="ECO:0000256" key="6">
    <source>
        <dbReference type="ARBA" id="ARBA00022454"/>
    </source>
</evidence>
<evidence type="ECO:0000256" key="17">
    <source>
        <dbReference type="ARBA" id="ARBA00024890"/>
    </source>
</evidence>
<evidence type="ECO:0000256" key="13">
    <source>
        <dbReference type="ARBA" id="ARBA00023125"/>
    </source>
</evidence>
<dbReference type="PANTHER" id="PTHR12604:SF4">
    <property type="entry name" value="X-RAY REPAIR CROSS-COMPLEMENTING PROTEIN 5"/>
    <property type="match status" value="1"/>
</dbReference>
<dbReference type="CDD" id="cd00873">
    <property type="entry name" value="KU80"/>
    <property type="match status" value="1"/>
</dbReference>
<dbReference type="PANTHER" id="PTHR12604">
    <property type="entry name" value="KU AUTOANTIGEN DNA HELICASE"/>
    <property type="match status" value="1"/>
</dbReference>
<proteinExistence type="inferred from homology"/>
<keyword evidence="7" id="KW-0547">Nucleotide-binding</keyword>
<evidence type="ECO:0000313" key="23">
    <source>
        <dbReference type="Proteomes" id="UP000566819"/>
    </source>
</evidence>
<evidence type="ECO:0000256" key="14">
    <source>
        <dbReference type="ARBA" id="ARBA00023172"/>
    </source>
</evidence>
<evidence type="ECO:0000256" key="12">
    <source>
        <dbReference type="ARBA" id="ARBA00022895"/>
    </source>
</evidence>
<dbReference type="OrthoDB" id="30826at2759"/>
<dbReference type="GO" id="GO:0005524">
    <property type="term" value="F:ATP binding"/>
    <property type="evidence" value="ECO:0007669"/>
    <property type="project" value="UniProtKB-KW"/>
</dbReference>
<evidence type="ECO:0000256" key="15">
    <source>
        <dbReference type="ARBA" id="ARBA00023204"/>
    </source>
</evidence>
<dbReference type="Gene3D" id="1.25.40.240">
    <property type="entry name" value="Ku, C-terminal domain"/>
    <property type="match status" value="1"/>
</dbReference>
<dbReference type="InterPro" id="IPR016194">
    <property type="entry name" value="SPOC-like_C_dom_sf"/>
</dbReference>
<dbReference type="InterPro" id="IPR006164">
    <property type="entry name" value="DNA_bd_Ku70/Ku80"/>
</dbReference>
<evidence type="ECO:0000256" key="3">
    <source>
        <dbReference type="ARBA" id="ARBA00007726"/>
    </source>
</evidence>
<keyword evidence="12" id="KW-0779">Telomere</keyword>
<gene>
    <name evidence="22" type="ORF">G7Y89_g8662</name>
</gene>
<evidence type="ECO:0000313" key="22">
    <source>
        <dbReference type="EMBL" id="KAF4629482.1"/>
    </source>
</evidence>
<dbReference type="Pfam" id="PF02735">
    <property type="entry name" value="Ku"/>
    <property type="match status" value="1"/>
</dbReference>
<keyword evidence="6" id="KW-0158">Chromosome</keyword>
<keyword evidence="9" id="KW-0378">Hydrolase</keyword>
<organism evidence="22 23">
    <name type="scientific">Cudoniella acicularis</name>
    <dbReference type="NCBI Taxonomy" id="354080"/>
    <lineage>
        <taxon>Eukaryota</taxon>
        <taxon>Fungi</taxon>
        <taxon>Dikarya</taxon>
        <taxon>Ascomycota</taxon>
        <taxon>Pezizomycotina</taxon>
        <taxon>Leotiomycetes</taxon>
        <taxon>Helotiales</taxon>
        <taxon>Tricladiaceae</taxon>
        <taxon>Cudoniella</taxon>
    </lineage>
</organism>
<dbReference type="SUPFAM" id="SSF101420">
    <property type="entry name" value="C-terminal domain of Ku80"/>
    <property type="match status" value="1"/>
</dbReference>
<dbReference type="GO" id="GO:0003684">
    <property type="term" value="F:damaged DNA binding"/>
    <property type="evidence" value="ECO:0007669"/>
    <property type="project" value="InterPro"/>
</dbReference>
<sequence length="741" mass="82138">MADKQATVYIVDQGQSTREIHNGRTESDLQYGMRYVWEKIALTMAANRVTWGVGVLGLRNDETNIPLDDPEGYENITVLKVLGPIEMSHLSDLKRDITPSSTDAGDALSAIIVAVRMIETFTTLKSGKPGKYTRKIVLVTNGQGVMDDSDLDAAAEKINEFGIELLIIGVDFDDPDFGFKEEDKPAQKRRNEAIFKSLTEKCNNATFATAAEVVQDLSIPKPKISKPYTTYIGKLSLGDFEKYPETALYIDVKRYFRTKAAKPPSASSFVTRSTPTDGESSVQSSNTVQGDTEMQDAPDLSLVKSAVTYKVNDVSAPGGRRDVERDDLAKGYAYGRTAVHISESDENVTKLETLESFTIIGFIPSDKYEPYLNMGESCITVAQSVNDKAKLALSSFIHALYEMESYAVARIVLKDGKDPLIVLLAPSIEPDLEALIDVPLPFAEDVRVYRFPPLDRVITTSGVTVTKHRNLPSDDLEKATSDYVDTMDLSTFGKDDDGQPTEYMKIDETYSPVVHRINQAIRNRAVYPTEPVDPPPDILMKWSNPPPELVKSSASKLEKLVEAASVKRVPPKKKGSRFKRDPIKPLSGLDVDSLLDRGRAQKISKENSIPDLKQILANTTSDSSIHDAAKQMSRIICDLVKDATGETGYDRAAENIKVLREELISLETPEIYNDFIRDLKHKILTGNLDGDRGGNRREFFLQLRNLGLGLIDHQTVEQSEVSAEEAAAFYSLKTDLPTWSK</sequence>
<evidence type="ECO:0000256" key="5">
    <source>
        <dbReference type="ARBA" id="ARBA00021792"/>
    </source>
</evidence>
<evidence type="ECO:0000256" key="2">
    <source>
        <dbReference type="ARBA" id="ARBA00004574"/>
    </source>
</evidence>
<evidence type="ECO:0000256" key="20">
    <source>
        <dbReference type="SAM" id="MobiDB-lite"/>
    </source>
</evidence>
<dbReference type="GO" id="GO:0003690">
    <property type="term" value="F:double-stranded DNA binding"/>
    <property type="evidence" value="ECO:0007669"/>
    <property type="project" value="TreeGrafter"/>
</dbReference>
<dbReference type="GO" id="GO:0006310">
    <property type="term" value="P:DNA recombination"/>
    <property type="evidence" value="ECO:0007669"/>
    <property type="project" value="UniProtKB-KW"/>
</dbReference>
<dbReference type="Gene3D" id="2.40.290.10">
    <property type="match status" value="1"/>
</dbReference>
<dbReference type="GO" id="GO:0000781">
    <property type="term" value="C:chromosome, telomeric region"/>
    <property type="evidence" value="ECO:0007669"/>
    <property type="project" value="UniProtKB-SubCell"/>
</dbReference>
<evidence type="ECO:0000256" key="7">
    <source>
        <dbReference type="ARBA" id="ARBA00022741"/>
    </source>
</evidence>
<dbReference type="GO" id="GO:0006303">
    <property type="term" value="P:double-strand break repair via nonhomologous end joining"/>
    <property type="evidence" value="ECO:0007669"/>
    <property type="project" value="InterPro"/>
</dbReference>
<dbReference type="Gene3D" id="3.40.50.410">
    <property type="entry name" value="von Willebrand factor, type A domain"/>
    <property type="match status" value="1"/>
</dbReference>
<keyword evidence="11" id="KW-0067">ATP-binding</keyword>
<dbReference type="FunFam" id="3.40.50.410:FF:000073">
    <property type="entry name" value="ATP-dependent DNA helicase II subunit 2"/>
    <property type="match status" value="1"/>
</dbReference>
<dbReference type="GO" id="GO:0000723">
    <property type="term" value="P:telomere maintenance"/>
    <property type="evidence" value="ECO:0007669"/>
    <property type="project" value="InterPro"/>
</dbReference>
<evidence type="ECO:0000256" key="1">
    <source>
        <dbReference type="ARBA" id="ARBA00004123"/>
    </source>
</evidence>
<evidence type="ECO:0000259" key="21">
    <source>
        <dbReference type="SMART" id="SM00559"/>
    </source>
</evidence>
<accession>A0A8H4RJV1</accession>
<dbReference type="PIRSF" id="PIRSF016570">
    <property type="entry name" value="Ku80"/>
    <property type="match status" value="1"/>
</dbReference>
<dbReference type="FunFam" id="1.10.1600.10:FF:000002">
    <property type="entry name" value="X-ray repair cross-complementing protein 5"/>
    <property type="match status" value="1"/>
</dbReference>
<keyword evidence="15" id="KW-0234">DNA repair</keyword>
<dbReference type="GO" id="GO:0016787">
    <property type="term" value="F:hydrolase activity"/>
    <property type="evidence" value="ECO:0007669"/>
    <property type="project" value="UniProtKB-KW"/>
</dbReference>
<feature type="domain" description="Ku" evidence="21">
    <location>
        <begin position="320"/>
        <end position="457"/>
    </location>
</feature>
<comment type="subcellular location">
    <subcellularLocation>
        <location evidence="2">Chromosome</location>
        <location evidence="2">Telomere</location>
    </subcellularLocation>
    <subcellularLocation>
        <location evidence="1">Nucleus</location>
    </subcellularLocation>
</comment>
<dbReference type="InterPro" id="IPR005161">
    <property type="entry name" value="Ku_N"/>
</dbReference>
<dbReference type="InterPro" id="IPR036465">
    <property type="entry name" value="vWFA_dom_sf"/>
</dbReference>
<dbReference type="Pfam" id="PF03731">
    <property type="entry name" value="Ku_N"/>
    <property type="match status" value="1"/>
</dbReference>
<dbReference type="AlphaFoldDB" id="A0A8H4RJV1"/>
<evidence type="ECO:0000256" key="11">
    <source>
        <dbReference type="ARBA" id="ARBA00022840"/>
    </source>
</evidence>
<dbReference type="EMBL" id="JAAMPI010000671">
    <property type="protein sequence ID" value="KAF4629482.1"/>
    <property type="molecule type" value="Genomic_DNA"/>
</dbReference>
<dbReference type="FunFam" id="2.40.290.10:FF:000008">
    <property type="entry name" value="ATP-dependent DNA helicase II subunit 2"/>
    <property type="match status" value="1"/>
</dbReference>
<keyword evidence="13" id="KW-0238">DNA-binding</keyword>
<keyword evidence="8" id="KW-0227">DNA damage</keyword>
<dbReference type="GO" id="GO:0043564">
    <property type="term" value="C:Ku70:Ku80 complex"/>
    <property type="evidence" value="ECO:0007669"/>
    <property type="project" value="InterPro"/>
</dbReference>
<dbReference type="Proteomes" id="UP000566819">
    <property type="component" value="Unassembled WGS sequence"/>
</dbReference>
<comment type="function">
    <text evidence="17">Single-stranded DNA-dependent ATP-dependent helicase. Involved in non-homologous end joining (NHEJ) DNA double strand break repair. DNA-binding is sequence-independent but has a high affinity to nicks in double-stranded DNA and to the ends of duplex DNA. Binds to naturally occurring chromosomal ends, and therefore provides chromosomal end protection. Required also for telomere recombination to repair telomeric ends in the absence of telomerase. KU70, of the KU70/KU80 heterodimer, binds to the stem loop of TLC1, the RNA component of telomerase. Involved in telomere maintenance. Interacts with telomeric repeats and subtelomeric sequences thereby controlling telomere length and protecting against subtelomeric rearrangement. Maintains telomeric chromatin, which is involved in silencing the expression of genes located at the telomere. Required for mating-type switching.</text>
</comment>
<dbReference type="InterPro" id="IPR036494">
    <property type="entry name" value="Ku_C_sf"/>
</dbReference>
<dbReference type="SUPFAM" id="SSF100939">
    <property type="entry name" value="SPOC domain-like"/>
    <property type="match status" value="1"/>
</dbReference>
<evidence type="ECO:0000256" key="9">
    <source>
        <dbReference type="ARBA" id="ARBA00022801"/>
    </source>
</evidence>
<keyword evidence="16" id="KW-0539">Nucleus</keyword>
<evidence type="ECO:0000256" key="19">
    <source>
        <dbReference type="ARBA" id="ARBA00047995"/>
    </source>
</evidence>
<comment type="caution">
    <text evidence="22">The sequence shown here is derived from an EMBL/GenBank/DDBJ whole genome shotgun (WGS) entry which is preliminary data.</text>
</comment>
<evidence type="ECO:0000256" key="8">
    <source>
        <dbReference type="ARBA" id="ARBA00022763"/>
    </source>
</evidence>
<dbReference type="GO" id="GO:0042162">
    <property type="term" value="F:telomeric DNA binding"/>
    <property type="evidence" value="ECO:0007669"/>
    <property type="project" value="InterPro"/>
</dbReference>
<keyword evidence="10" id="KW-0347">Helicase</keyword>
<protein>
    <recommendedName>
        <fullName evidence="5">ATP-dependent DNA helicase II subunit 2</fullName>
        <ecNumber evidence="4">3.6.4.12</ecNumber>
    </recommendedName>
    <alternativeName>
        <fullName evidence="18">ATP-dependent DNA helicase II subunit Ku80</fullName>
    </alternativeName>
</protein>
<dbReference type="EC" id="3.6.4.12" evidence="4"/>
<name>A0A8H4RJV1_9HELO</name>
<feature type="region of interest" description="Disordered" evidence="20">
    <location>
        <begin position="265"/>
        <end position="295"/>
    </location>
</feature>
<evidence type="ECO:0000256" key="16">
    <source>
        <dbReference type="ARBA" id="ARBA00023242"/>
    </source>
</evidence>
<dbReference type="SUPFAM" id="SSF53300">
    <property type="entry name" value="vWA-like"/>
    <property type="match status" value="1"/>
</dbReference>
<feature type="compositionally biased region" description="Polar residues" evidence="20">
    <location>
        <begin position="265"/>
        <end position="292"/>
    </location>
</feature>
<comment type="catalytic activity">
    <reaction evidence="19">
        <text>ATP + H2O = ADP + phosphate + H(+)</text>
        <dbReference type="Rhea" id="RHEA:13065"/>
        <dbReference type="ChEBI" id="CHEBI:15377"/>
        <dbReference type="ChEBI" id="CHEBI:15378"/>
        <dbReference type="ChEBI" id="CHEBI:30616"/>
        <dbReference type="ChEBI" id="CHEBI:43474"/>
        <dbReference type="ChEBI" id="CHEBI:456216"/>
        <dbReference type="EC" id="3.6.4.12"/>
    </reaction>
</comment>
<evidence type="ECO:0000256" key="18">
    <source>
        <dbReference type="ARBA" id="ARBA00031847"/>
    </source>
</evidence>
<keyword evidence="23" id="KW-1185">Reference proteome</keyword>
<reference evidence="22 23" key="1">
    <citation type="submission" date="2020-03" db="EMBL/GenBank/DDBJ databases">
        <title>Draft Genome Sequence of Cudoniella acicularis.</title>
        <authorList>
            <person name="Buettner E."/>
            <person name="Kellner H."/>
        </authorList>
    </citation>
    <scope>NUCLEOTIDE SEQUENCE [LARGE SCALE GENOMIC DNA]</scope>
    <source>
        <strain evidence="22 23">DSM 108380</strain>
    </source>
</reference>
<evidence type="ECO:0000256" key="10">
    <source>
        <dbReference type="ARBA" id="ARBA00022806"/>
    </source>
</evidence>
<dbReference type="Gene3D" id="1.10.1600.10">
    <property type="match status" value="1"/>
</dbReference>
<keyword evidence="14" id="KW-0233">DNA recombination</keyword>
<dbReference type="SMART" id="SM00559">
    <property type="entry name" value="Ku78"/>
    <property type="match status" value="1"/>
</dbReference>
<dbReference type="InterPro" id="IPR024193">
    <property type="entry name" value="Ku80"/>
</dbReference>